<feature type="repeat" description="ANK" evidence="3">
    <location>
        <begin position="659"/>
        <end position="691"/>
    </location>
</feature>
<dbReference type="AlphaFoldDB" id="A0A1B7YAY4"/>
<evidence type="ECO:0000256" key="1">
    <source>
        <dbReference type="ARBA" id="ARBA00022737"/>
    </source>
</evidence>
<dbReference type="KEGG" id="chig:CH63R_07805"/>
<keyword evidence="2 3" id="KW-0040">ANK repeat</keyword>
<dbReference type="InterPro" id="IPR036770">
    <property type="entry name" value="Ankyrin_rpt-contain_sf"/>
</dbReference>
<organism evidence="5 6">
    <name type="scientific">Colletotrichum higginsianum (strain IMI 349063)</name>
    <name type="common">Crucifer anthracnose fungus</name>
    <dbReference type="NCBI Taxonomy" id="759273"/>
    <lineage>
        <taxon>Eukaryota</taxon>
        <taxon>Fungi</taxon>
        <taxon>Dikarya</taxon>
        <taxon>Ascomycota</taxon>
        <taxon>Pezizomycotina</taxon>
        <taxon>Sordariomycetes</taxon>
        <taxon>Hypocreomycetidae</taxon>
        <taxon>Glomerellales</taxon>
        <taxon>Glomerellaceae</taxon>
        <taxon>Colletotrichum</taxon>
        <taxon>Colletotrichum destructivum species complex</taxon>
    </lineage>
</organism>
<dbReference type="SUPFAM" id="SSF48403">
    <property type="entry name" value="Ankyrin repeat"/>
    <property type="match status" value="1"/>
</dbReference>
<dbReference type="Gene3D" id="1.25.40.20">
    <property type="entry name" value="Ankyrin repeat-containing domain"/>
    <property type="match status" value="1"/>
</dbReference>
<dbReference type="VEuPathDB" id="FungiDB:CH63R_07805"/>
<dbReference type="InterPro" id="IPR050776">
    <property type="entry name" value="Ank_Repeat/CDKN_Inhibitor"/>
</dbReference>
<dbReference type="EMBL" id="LTAN01000005">
    <property type="protein sequence ID" value="OBR09040.1"/>
    <property type="molecule type" value="Genomic_DNA"/>
</dbReference>
<evidence type="ECO:0000256" key="3">
    <source>
        <dbReference type="PROSITE-ProRule" id="PRU00023"/>
    </source>
</evidence>
<accession>A0A1B7YAY4</accession>
<protein>
    <submittedName>
        <fullName evidence="5">Ankyrin repeat protein</fullName>
    </submittedName>
</protein>
<dbReference type="SMART" id="SM00248">
    <property type="entry name" value="ANK"/>
    <property type="match status" value="7"/>
</dbReference>
<sequence>MDPLSISASVIALFQIPVALGKGAQLLATLRHAPADFCDLVNELNTLQAVIKQVRSLLEELTNEQTSNTAFTPVDTSTAVALELELRFIVEELQALCDRLTATDKADEKDRPRQVSKRRWIREQSNITKLKSRVNTTRNYLMLCFGAIVSSQSLRQGRLMVETHQLVQGLPRTFERKTERIRDTLVAGHANIDNMVATLDGQIRAQASDLEQLLTAKCQPPNQSNLLKLDRPNAEADPYVSVEVSVHRNCLSCCRCQCHQHHRMQSPAWMRSVFGTLFLQYNSVPLLRPQKCDLGECRASSPASSRLIYLFPKWFLSRAVFLATSWSSLTGTGASIHLHVPRLVPRDQMVSVVYNCDIAWIKRGITNSTVLPTDVDEDGNSLLMLSLRDVNLPLSEFLVQQGWPLHLENVTGWYGKVRTQLSSMLTRPRTASSRSRLLYYATKHERIQSLKPEHRRMIEHLTFSQGGSGSTSTLIHDAVLGVTSMSVLDAITRARSDIDSLDSYGWCPLHWAIYLDDYKSLEVLLYRGASPKTVTRSGWTPLHYAARYEPPGSVRMAQAVIEAGADINAQVRNYRGFKGETAIIFAFDNPEMVKLLLEHSSVIVVKTDINWVCPLSYRARRTSNVDRHDPRRWHWDRSLDLLISAGMDLDLPSQQTGYEGRTPLHDTILWRNAALLELLIQHGARLDAMDKYGSGVLHFAAQSANLELINVLRDAQICGLNTDQTNAAGDTPMRIMTARMYGAEERRQPGETRPTYEEWLAFKQLLLEIRGRTCGHFSTDHTGTVFLGRYSHNAQSDVEDITSMGVSEDDHSDEDEFFDTSEGLQS</sequence>
<evidence type="ECO:0000256" key="2">
    <source>
        <dbReference type="ARBA" id="ARBA00023043"/>
    </source>
</evidence>
<keyword evidence="6" id="KW-1185">Reference proteome</keyword>
<feature type="region of interest" description="Disordered" evidence="4">
    <location>
        <begin position="805"/>
        <end position="826"/>
    </location>
</feature>
<evidence type="ECO:0000256" key="4">
    <source>
        <dbReference type="SAM" id="MobiDB-lite"/>
    </source>
</evidence>
<dbReference type="RefSeq" id="XP_018157557.1">
    <property type="nucleotide sequence ID" value="XM_018302779.1"/>
</dbReference>
<evidence type="ECO:0000313" key="5">
    <source>
        <dbReference type="EMBL" id="OBR09040.1"/>
    </source>
</evidence>
<dbReference type="InterPro" id="IPR002110">
    <property type="entry name" value="Ankyrin_rpt"/>
</dbReference>
<proteinExistence type="predicted"/>
<gene>
    <name evidence="5" type="ORF">CH63R_07805</name>
</gene>
<dbReference type="PANTHER" id="PTHR24201">
    <property type="entry name" value="ANK_REP_REGION DOMAIN-CONTAINING PROTEIN"/>
    <property type="match status" value="1"/>
</dbReference>
<dbReference type="PROSITE" id="PS50088">
    <property type="entry name" value="ANK_REPEAT"/>
    <property type="match status" value="3"/>
</dbReference>
<dbReference type="OrthoDB" id="341259at2759"/>
<name>A0A1B7YAY4_COLHI</name>
<dbReference type="Proteomes" id="UP000092177">
    <property type="component" value="Chromosome 5"/>
</dbReference>
<feature type="repeat" description="ANK" evidence="3">
    <location>
        <begin position="504"/>
        <end position="536"/>
    </location>
</feature>
<dbReference type="GeneID" id="28866886"/>
<dbReference type="Pfam" id="PF12796">
    <property type="entry name" value="Ank_2"/>
    <property type="match status" value="2"/>
</dbReference>
<evidence type="ECO:0000313" key="6">
    <source>
        <dbReference type="Proteomes" id="UP000092177"/>
    </source>
</evidence>
<feature type="compositionally biased region" description="Acidic residues" evidence="4">
    <location>
        <begin position="810"/>
        <end position="819"/>
    </location>
</feature>
<dbReference type="PROSITE" id="PS50297">
    <property type="entry name" value="ANK_REP_REGION"/>
    <property type="match status" value="2"/>
</dbReference>
<keyword evidence="1" id="KW-0677">Repeat</keyword>
<comment type="caution">
    <text evidence="5">The sequence shown here is derived from an EMBL/GenBank/DDBJ whole genome shotgun (WGS) entry which is preliminary data.</text>
</comment>
<feature type="repeat" description="ANK" evidence="3">
    <location>
        <begin position="537"/>
        <end position="572"/>
    </location>
</feature>
<reference evidence="6" key="1">
    <citation type="journal article" date="2017" name="BMC Genomics">
        <title>Gapless genome assembly of Colletotrichum higginsianum reveals chromosome structure and association of transposable elements with secondary metabolite gene clusters.</title>
        <authorList>
            <person name="Dallery J.-F."/>
            <person name="Lapalu N."/>
            <person name="Zampounis A."/>
            <person name="Pigne S."/>
            <person name="Luyten I."/>
            <person name="Amselem J."/>
            <person name="Wittenberg A.H.J."/>
            <person name="Zhou S."/>
            <person name="de Queiroz M.V."/>
            <person name="Robin G.P."/>
            <person name="Auger A."/>
            <person name="Hainaut M."/>
            <person name="Henrissat B."/>
            <person name="Kim K.-T."/>
            <person name="Lee Y.-H."/>
            <person name="Lespinet O."/>
            <person name="Schwartz D.C."/>
            <person name="Thon M.R."/>
            <person name="O'Connell R.J."/>
        </authorList>
    </citation>
    <scope>NUCLEOTIDE SEQUENCE [LARGE SCALE GENOMIC DNA]</scope>
    <source>
        <strain evidence="6">IMI 349063</strain>
    </source>
</reference>